<dbReference type="AlphaFoldDB" id="Q2P9T3"/>
<accession>Q2P9T3</accession>
<evidence type="ECO:0000313" key="1">
    <source>
        <dbReference type="EMBL" id="CAJ57277.1"/>
    </source>
</evidence>
<proteinExistence type="predicted"/>
<reference evidence="1" key="1">
    <citation type="journal article" date="2006" name="Yeast">
        <title>Autonomous cytoplasmic linear plasmid pPac1-1 of Pichia acaciae: molecular structure and expression studies.</title>
        <authorList>
            <person name="Jeske S."/>
            <person name="Meinhardt F."/>
        </authorList>
    </citation>
    <scope>NUCLEOTIDE SEQUENCE</scope>
    <source>
        <strain evidence="1">NRRL Y-18665</strain>
        <plasmid evidence="1">pPac1-1</plasmid>
    </source>
</reference>
<sequence>MSSSLNKDIINNCNTIVSYNLSWNEAKSKFNISDPDLQRIYIRYIICLHGFKKAKKLLAYD</sequence>
<protein>
    <submittedName>
        <fullName evidence="1">Pichia acaciae plasmid pPac1-1</fullName>
    </submittedName>
</protein>
<name>Q2P9T3_9ASCO</name>
<organism evidence="1">
    <name type="scientific">Millerozyma acaciae</name>
    <dbReference type="NCBI Taxonomy" id="28986"/>
    <lineage>
        <taxon>Eukaryota</taxon>
        <taxon>Fungi</taxon>
        <taxon>Dikarya</taxon>
        <taxon>Ascomycota</taxon>
        <taxon>Saccharomycotina</taxon>
        <taxon>Pichiomycetes</taxon>
        <taxon>Debaryomycetaceae</taxon>
        <taxon>Millerozyma</taxon>
    </lineage>
</organism>
<dbReference type="EMBL" id="AM180622">
    <property type="protein sequence ID" value="CAJ57277.1"/>
    <property type="molecule type" value="Genomic_DNA"/>
</dbReference>
<geneLocation type="plasmid" evidence="1">
    <name>pPac1-1</name>
</geneLocation>
<keyword evidence="1" id="KW-0614">Plasmid</keyword>